<feature type="domain" description="Mg chelatase-related protein C-terminal" evidence="2">
    <location>
        <begin position="114"/>
        <end position="206"/>
    </location>
</feature>
<dbReference type="Gene3D" id="3.40.50.300">
    <property type="entry name" value="P-loop containing nucleotide triphosphate hydrolases"/>
    <property type="match status" value="1"/>
</dbReference>
<dbReference type="Pfam" id="PF01078">
    <property type="entry name" value="Mg_chelatase"/>
    <property type="match status" value="1"/>
</dbReference>
<gene>
    <name evidence="3" type="ORF">BAL341_3357</name>
</gene>
<protein>
    <submittedName>
        <fullName evidence="3">MG(2+) CHELATASE FAMILY PROTEIN / ComM-related protein</fullName>
    </submittedName>
</protein>
<accession>A0A486XVE4</accession>
<dbReference type="PANTHER" id="PTHR32039">
    <property type="entry name" value="MAGNESIUM-CHELATASE SUBUNIT CHLI"/>
    <property type="match status" value="1"/>
</dbReference>
<evidence type="ECO:0000313" key="3">
    <source>
        <dbReference type="EMBL" id="VHO06332.1"/>
    </source>
</evidence>
<dbReference type="InterPro" id="IPR045006">
    <property type="entry name" value="CHLI-like"/>
</dbReference>
<reference evidence="3" key="1">
    <citation type="submission" date="2019-04" db="EMBL/GenBank/DDBJ databases">
        <authorList>
            <person name="Brambilla D."/>
        </authorList>
    </citation>
    <scope>NUCLEOTIDE SEQUENCE</scope>
    <source>
        <strain evidence="3">BAL1</strain>
    </source>
</reference>
<proteinExistence type="predicted"/>
<dbReference type="InterPro" id="IPR000523">
    <property type="entry name" value="Mg_chelatse_chII-like_cat_dom"/>
</dbReference>
<name>A0A486XVE4_9GAMM</name>
<dbReference type="Pfam" id="PF13335">
    <property type="entry name" value="Mg_chelatase_C"/>
    <property type="match status" value="1"/>
</dbReference>
<dbReference type="InterPro" id="IPR025158">
    <property type="entry name" value="Mg_chelat-rel_C"/>
</dbReference>
<dbReference type="GO" id="GO:0005524">
    <property type="term" value="F:ATP binding"/>
    <property type="evidence" value="ECO:0007669"/>
    <property type="project" value="InterPro"/>
</dbReference>
<evidence type="ECO:0000259" key="1">
    <source>
        <dbReference type="Pfam" id="PF01078"/>
    </source>
</evidence>
<dbReference type="AlphaFoldDB" id="A0A486XVE4"/>
<evidence type="ECO:0000259" key="2">
    <source>
        <dbReference type="Pfam" id="PF13335"/>
    </source>
</evidence>
<dbReference type="EMBL" id="CAAJGR010000029">
    <property type="protein sequence ID" value="VHO06332.1"/>
    <property type="molecule type" value="Genomic_DNA"/>
</dbReference>
<organism evidence="3">
    <name type="scientific">Rheinheimera sp. BAL341</name>
    <dbReference type="NCBI Taxonomy" id="1708203"/>
    <lineage>
        <taxon>Bacteria</taxon>
        <taxon>Pseudomonadati</taxon>
        <taxon>Pseudomonadota</taxon>
        <taxon>Gammaproteobacteria</taxon>
        <taxon>Chromatiales</taxon>
        <taxon>Chromatiaceae</taxon>
        <taxon>Rheinheimera</taxon>
    </lineage>
</organism>
<feature type="domain" description="Magnesium chelatase ChlI-like catalytic" evidence="1">
    <location>
        <begin position="2"/>
        <end position="104"/>
    </location>
</feature>
<sequence length="217" mass="24523">MPRPGEISLSHHGILFLDELPEFPRKVLDVLREPLETGVVHISRAARQAEFPAQFQLVAALNPSPTGHHQDGRATPEQVMRYLNRLSGPFIDRIELQIEVPLLPKGMLSQHTQEESSASVRERVLAARQLQLARQGKANARLSGSEIADFCPLQRADAQFLEDTIHRFKLSARTYHKIIKVARSIADLQQQAQISRAHLMEALSYRALERLLSYLKS</sequence>
<dbReference type="InterPro" id="IPR027417">
    <property type="entry name" value="P-loop_NTPase"/>
</dbReference>
<dbReference type="SUPFAM" id="SSF52540">
    <property type="entry name" value="P-loop containing nucleoside triphosphate hydrolases"/>
    <property type="match status" value="1"/>
</dbReference>
<dbReference type="PANTHER" id="PTHR32039:SF7">
    <property type="entry name" value="COMPETENCE PROTEIN COMM"/>
    <property type="match status" value="1"/>
</dbReference>